<dbReference type="NCBIfam" id="TIGR01590">
    <property type="entry name" value="yir-bir-cir_Pla"/>
    <property type="match status" value="1"/>
</dbReference>
<organism evidence="1">
    <name type="scientific">Plasmodium yoelii</name>
    <dbReference type="NCBI Taxonomy" id="5861"/>
    <lineage>
        <taxon>Eukaryota</taxon>
        <taxon>Sar</taxon>
        <taxon>Alveolata</taxon>
        <taxon>Apicomplexa</taxon>
        <taxon>Aconoidasida</taxon>
        <taxon>Haemosporida</taxon>
        <taxon>Plasmodiidae</taxon>
        <taxon>Plasmodium</taxon>
        <taxon>Plasmodium (Vinckeia)</taxon>
    </lineage>
</organism>
<dbReference type="VEuPathDB" id="PlasmoDB:PYYM_0025700"/>
<dbReference type="VEuPathDB" id="PlasmoDB:PY06805"/>
<sequence>MDKTLCEQFDILRSSFSDDLENYDSIDFHQNENIKYYCSSGESGKTECKTDLDKINAGCLWLFEQLFLKNGKNINTVEYIIIWLSYKLNKKTYAEIKNLNDFYTKCIENNTHYTNCKQSDQDCSTSLKNKVGYQNYKEIINKRKNLFNISIENMSKIYDVFKPLCNVYTELGGSNTLSEKSLKDAKQIVEKYNELNVSDISEDSPYYRVLSTLLNDYNNLKEYCGSSSVGCIDTLSLTPTETEESGMQSSEKICNDTPSFSICSLFVLRKRAQKQYLREKVKK</sequence>
<protein>
    <submittedName>
        <fullName evidence="1">YIR protein</fullName>
    </submittedName>
</protein>
<reference evidence="1" key="2">
    <citation type="submission" date="2014-05" db="EMBL/GenBank/DDBJ databases">
        <authorList>
            <person name="Aslett A.Martin."/>
            <person name="De Silva Nishadi"/>
        </authorList>
    </citation>
    <scope>NUCLEOTIDE SEQUENCE</scope>
    <source>
        <strain evidence="1">YM</strain>
    </source>
</reference>
<dbReference type="Pfam" id="PF06022">
    <property type="entry name" value="Cir_Bir_Yir"/>
    <property type="match status" value="1"/>
</dbReference>
<dbReference type="AlphaFoldDB" id="A0A077X6E9"/>
<name>A0A077X6E9_PLAYE</name>
<dbReference type="InterPro" id="IPR006477">
    <property type="entry name" value="Yir_bir_cir"/>
</dbReference>
<reference evidence="1" key="1">
    <citation type="journal article" date="2014" name="BMC Biol.">
        <title>A comprehensive evaluation of rodent malaria parasite genomes and gene expression.</title>
        <authorList>
            <person name="Otto T.D."/>
            <person name="Bohme U."/>
            <person name="Jackson A.P."/>
            <person name="Hunt M."/>
            <person name="Franke-Fayard B."/>
            <person name="Hoeijmakers W.A."/>
            <person name="Religa A.A."/>
            <person name="Robertson L."/>
            <person name="Sanders M."/>
            <person name="Ogun S.A."/>
            <person name="Cunningham D."/>
            <person name="Erhart A."/>
            <person name="Billker O."/>
            <person name="Khan S.M."/>
            <person name="Stunnenberg H.G."/>
            <person name="Langhorne J."/>
            <person name="Holder A.A."/>
            <person name="Waters A.P."/>
            <person name="Newbold C.I."/>
            <person name="Pain A."/>
            <person name="Berriman M."/>
            <person name="Janse C.J."/>
        </authorList>
    </citation>
    <scope>NUCLEOTIDE SEQUENCE</scope>
    <source>
        <strain evidence="1">YM</strain>
    </source>
</reference>
<evidence type="ECO:0000313" key="1">
    <source>
        <dbReference type="EMBL" id="CDS44221.1"/>
    </source>
</evidence>
<gene>
    <name evidence="1" type="ORF">PYYM_0025700</name>
</gene>
<accession>A0A077X6E9</accession>
<dbReference type="VEuPathDB" id="PlasmoDB:PY17X_0321701"/>
<proteinExistence type="predicted"/>
<dbReference type="EMBL" id="LK023151">
    <property type="protein sequence ID" value="CDS44221.1"/>
    <property type="molecule type" value="Genomic_DNA"/>
</dbReference>
<dbReference type="VEuPathDB" id="PlasmoDB:Py17XNL_000202763"/>